<dbReference type="Proteomes" id="UP000266673">
    <property type="component" value="Unassembled WGS sequence"/>
</dbReference>
<gene>
    <name evidence="2" type="ORF">C2G38_2066681</name>
</gene>
<dbReference type="EMBL" id="QKWP01000163">
    <property type="protein sequence ID" value="RIB25744.1"/>
    <property type="molecule type" value="Genomic_DNA"/>
</dbReference>
<sequence>MDQIQSDNAGSPPLNQNLISSEPDTLLSQQNTTALPTVVRRNNRLKSRKTVDVGSCNRKNHYKRQEKRTFTLDSYTYYHPQSNIYSRSDYKYERYCRAYEPHSPDSLIKGRVSPKYPIYGYSTSLDDKLYDSPSTKLYPNSNIFMGSEVNNEKNSEDSENSESGKEITKMFLYDFEAWRETVSHHKKS</sequence>
<reference evidence="2 3" key="1">
    <citation type="submission" date="2018-06" db="EMBL/GenBank/DDBJ databases">
        <title>Comparative genomics reveals the genomic features of Rhizophagus irregularis, R. cerebriforme, R. diaphanum and Gigaspora rosea, and their symbiotic lifestyle signature.</title>
        <authorList>
            <person name="Morin E."/>
            <person name="San Clemente H."/>
            <person name="Chen E.C.H."/>
            <person name="De La Providencia I."/>
            <person name="Hainaut M."/>
            <person name="Kuo A."/>
            <person name="Kohler A."/>
            <person name="Murat C."/>
            <person name="Tang N."/>
            <person name="Roy S."/>
            <person name="Loubradou J."/>
            <person name="Henrissat B."/>
            <person name="Grigoriev I.V."/>
            <person name="Corradi N."/>
            <person name="Roux C."/>
            <person name="Martin F.M."/>
        </authorList>
    </citation>
    <scope>NUCLEOTIDE SEQUENCE [LARGE SCALE GENOMIC DNA]</scope>
    <source>
        <strain evidence="2 3">DAOM 194757</strain>
    </source>
</reference>
<protein>
    <submittedName>
        <fullName evidence="2">Uncharacterized protein</fullName>
    </submittedName>
</protein>
<evidence type="ECO:0000256" key="1">
    <source>
        <dbReference type="SAM" id="MobiDB-lite"/>
    </source>
</evidence>
<comment type="caution">
    <text evidence="2">The sequence shown here is derived from an EMBL/GenBank/DDBJ whole genome shotgun (WGS) entry which is preliminary data.</text>
</comment>
<evidence type="ECO:0000313" key="3">
    <source>
        <dbReference type="Proteomes" id="UP000266673"/>
    </source>
</evidence>
<dbReference type="OrthoDB" id="2417766at2759"/>
<name>A0A397VT59_9GLOM</name>
<organism evidence="2 3">
    <name type="scientific">Gigaspora rosea</name>
    <dbReference type="NCBI Taxonomy" id="44941"/>
    <lineage>
        <taxon>Eukaryota</taxon>
        <taxon>Fungi</taxon>
        <taxon>Fungi incertae sedis</taxon>
        <taxon>Mucoromycota</taxon>
        <taxon>Glomeromycotina</taxon>
        <taxon>Glomeromycetes</taxon>
        <taxon>Diversisporales</taxon>
        <taxon>Gigasporaceae</taxon>
        <taxon>Gigaspora</taxon>
    </lineage>
</organism>
<feature type="region of interest" description="Disordered" evidence="1">
    <location>
        <begin position="1"/>
        <end position="32"/>
    </location>
</feature>
<evidence type="ECO:0000313" key="2">
    <source>
        <dbReference type="EMBL" id="RIB25744.1"/>
    </source>
</evidence>
<dbReference type="AlphaFoldDB" id="A0A397VT59"/>
<accession>A0A397VT59</accession>
<proteinExistence type="predicted"/>
<keyword evidence="3" id="KW-1185">Reference proteome</keyword>